<dbReference type="STRING" id="45351.A7T8B3"/>
<evidence type="ECO:0000256" key="1">
    <source>
        <dbReference type="ARBA" id="ARBA00023002"/>
    </source>
</evidence>
<organism evidence="5 6">
    <name type="scientific">Nematostella vectensis</name>
    <name type="common">Starlet sea anemone</name>
    <dbReference type="NCBI Taxonomy" id="45351"/>
    <lineage>
        <taxon>Eukaryota</taxon>
        <taxon>Metazoa</taxon>
        <taxon>Cnidaria</taxon>
        <taxon>Anthozoa</taxon>
        <taxon>Hexacorallia</taxon>
        <taxon>Actiniaria</taxon>
        <taxon>Edwardsiidae</taxon>
        <taxon>Nematostella</taxon>
    </lineage>
</organism>
<dbReference type="PhylomeDB" id="A7T8B3"/>
<proteinExistence type="predicted"/>
<dbReference type="OrthoDB" id="424974at2759"/>
<dbReference type="Gene3D" id="3.30.9.10">
    <property type="entry name" value="D-Amino Acid Oxidase, subunit A, domain 2"/>
    <property type="match status" value="1"/>
</dbReference>
<gene>
    <name evidence="5" type="ORF">NEMVEDRAFT_v1g195930</name>
</gene>
<dbReference type="PANTHER" id="PTHR13847:SF287">
    <property type="entry name" value="FAD-DEPENDENT OXIDOREDUCTASE DOMAIN-CONTAINING PROTEIN 1"/>
    <property type="match status" value="1"/>
</dbReference>
<keyword evidence="6" id="KW-1185">Reference proteome</keyword>
<dbReference type="KEGG" id="nve:5498110"/>
<evidence type="ECO:0000256" key="3">
    <source>
        <dbReference type="ARBA" id="ARBA00046185"/>
    </source>
</evidence>
<protein>
    <recommendedName>
        <fullName evidence="2">FAD-dependent oxidoreductase domain-containing protein 1</fullName>
    </recommendedName>
</protein>
<dbReference type="Proteomes" id="UP000001593">
    <property type="component" value="Unassembled WGS sequence"/>
</dbReference>
<dbReference type="InParanoid" id="A7T8B3"/>
<dbReference type="GO" id="GO:0005737">
    <property type="term" value="C:cytoplasm"/>
    <property type="evidence" value="ECO:0000318"/>
    <property type="project" value="GO_Central"/>
</dbReference>
<dbReference type="AlphaFoldDB" id="A7T8B3"/>
<dbReference type="GO" id="GO:0016491">
    <property type="term" value="F:oxidoreductase activity"/>
    <property type="evidence" value="ECO:0007669"/>
    <property type="project" value="UniProtKB-KW"/>
</dbReference>
<dbReference type="OMA" id="NDPPDVH"/>
<feature type="domain" description="FAD dependent oxidoreductase" evidence="4">
    <location>
        <begin position="1"/>
        <end position="354"/>
    </location>
</feature>
<evidence type="ECO:0000259" key="4">
    <source>
        <dbReference type="Pfam" id="PF01266"/>
    </source>
</evidence>
<accession>A7T8B3</accession>
<dbReference type="eggNOG" id="KOG2853">
    <property type="taxonomic scope" value="Eukaryota"/>
</dbReference>
<dbReference type="PANTHER" id="PTHR13847">
    <property type="entry name" value="SARCOSINE DEHYDROGENASE-RELATED"/>
    <property type="match status" value="1"/>
</dbReference>
<sequence length="385" mass="43205">MGSSSAFHIASRDPTKRVCVIERDPGYSKCSSTLSVGGIRQQFSMAENIQLSQYSYKFFTEVSKHLTVDPADPADIHLRRGAYVMLASKEGVSTLMENYKLQRDLGCHIKLLDNHGLHKRYPWMNTDDIKLGSVGFDCEGCFDPWALLSSFKKKSISLGVQYIHAEATGMMVSDDKIAGIQIAPSSQPDARYTLRCDTVVNCAGPWAGRIARQAGIDLPVEPRKRYVFVFKCPDQPIRENTLFVDRTGVYFRPEPQGYICGLSPNEDEEPDVADLEVDYDFFTEKIWPVLAHRVPAFECIKIQGAWAGYYDYNVLDQNAVIGRHPKLSNMIFATGFSGHGIQQSPAVGRAVSELILDQEFTTIDLRNMGYERVINNAPIREKNIV</sequence>
<evidence type="ECO:0000256" key="2">
    <source>
        <dbReference type="ARBA" id="ARBA00039785"/>
    </source>
</evidence>
<comment type="function">
    <text evidence="3">Required for the assembly of the mitochondrial membrane respiratory chain NADH dehydrogenase (Complex I). Involved in mid-late stages of complex I assembly.</text>
</comment>
<dbReference type="InterPro" id="IPR036188">
    <property type="entry name" value="FAD/NAD-bd_sf"/>
</dbReference>
<dbReference type="InterPro" id="IPR006076">
    <property type="entry name" value="FAD-dep_OxRdtase"/>
</dbReference>
<reference evidence="5 6" key="1">
    <citation type="journal article" date="2007" name="Science">
        <title>Sea anemone genome reveals ancestral eumetazoan gene repertoire and genomic organization.</title>
        <authorList>
            <person name="Putnam N.H."/>
            <person name="Srivastava M."/>
            <person name="Hellsten U."/>
            <person name="Dirks B."/>
            <person name="Chapman J."/>
            <person name="Salamov A."/>
            <person name="Terry A."/>
            <person name="Shapiro H."/>
            <person name="Lindquist E."/>
            <person name="Kapitonov V.V."/>
            <person name="Jurka J."/>
            <person name="Genikhovich G."/>
            <person name="Grigoriev I.V."/>
            <person name="Lucas S.M."/>
            <person name="Steele R.E."/>
            <person name="Finnerty J.R."/>
            <person name="Technau U."/>
            <person name="Martindale M.Q."/>
            <person name="Rokhsar D.S."/>
        </authorList>
    </citation>
    <scope>NUCLEOTIDE SEQUENCE [LARGE SCALE GENOMIC DNA]</scope>
    <source>
        <strain evidence="6">CH2 X CH6</strain>
    </source>
</reference>
<dbReference type="Gene3D" id="3.50.50.60">
    <property type="entry name" value="FAD/NAD(P)-binding domain"/>
    <property type="match status" value="1"/>
</dbReference>
<evidence type="ECO:0000313" key="6">
    <source>
        <dbReference type="Proteomes" id="UP000001593"/>
    </source>
</evidence>
<dbReference type="GO" id="GO:0005739">
    <property type="term" value="C:mitochondrion"/>
    <property type="evidence" value="ECO:0007669"/>
    <property type="project" value="GOC"/>
</dbReference>
<keyword evidence="1" id="KW-0560">Oxidoreductase</keyword>
<dbReference type="Pfam" id="PF01266">
    <property type="entry name" value="DAO"/>
    <property type="match status" value="1"/>
</dbReference>
<dbReference type="SUPFAM" id="SSF51905">
    <property type="entry name" value="FAD/NAD(P)-binding domain"/>
    <property type="match status" value="1"/>
</dbReference>
<dbReference type="GO" id="GO:0032981">
    <property type="term" value="P:mitochondrial respiratory chain complex I assembly"/>
    <property type="evidence" value="ECO:0000318"/>
    <property type="project" value="GO_Central"/>
</dbReference>
<dbReference type="HOGENOM" id="CLU_007884_4_4_1"/>
<name>A7T8B3_NEMVE</name>
<dbReference type="EMBL" id="DS472620">
    <property type="protein sequence ID" value="EDO27778.1"/>
    <property type="molecule type" value="Genomic_DNA"/>
</dbReference>
<evidence type="ECO:0000313" key="5">
    <source>
        <dbReference type="EMBL" id="EDO27778.1"/>
    </source>
</evidence>